<proteinExistence type="predicted"/>
<reference evidence="1" key="1">
    <citation type="journal article" date="2016" name="Appl. Microbiol. Biotechnol.">
        <title>Adhesion of the genome-sequenced Lactococcus lactis subsp. cremoris IBB477 strain is mediated by specific molecular determinants.</title>
        <authorList>
            <person name="Radziwill-Bienkowska J.M."/>
            <person name="Le D.T."/>
            <person name="Szczesny P."/>
            <person name="Duviau M.P."/>
            <person name="Aleksandrzak-Piekarczyk T."/>
            <person name="Loubiere P."/>
            <person name="Mercier-Bonin M."/>
            <person name="Bardowski J.K."/>
            <person name="Kowalczyk M."/>
        </authorList>
    </citation>
    <scope>NUCLEOTIDE SEQUENCE [LARGE SCALE GENOMIC DNA]</scope>
    <source>
        <strain evidence="1">IBB477</strain>
    </source>
</reference>
<protein>
    <recommendedName>
        <fullName evidence="2">Prophage pi2 protein 40</fullName>
    </recommendedName>
</protein>
<dbReference type="RefSeq" id="WP_046124383.1">
    <property type="nucleotide sequence ID" value="NZ_CM007353.1"/>
</dbReference>
<evidence type="ECO:0000313" key="1">
    <source>
        <dbReference type="EMBL" id="OEU39476.1"/>
    </source>
</evidence>
<sequence length="119" mass="13817">MEKTIEIGEIKIRLASNAATPLRYKMQFHTDYFADLMKLAKALETGTEEEFNFDNVSWEQLSMLDLTLLYNFVWIYAKTADHSIPDPLDWLDSLESLPIEDFTSELQDLIAHSIKSKKK</sequence>
<name>A0A1E7G3D2_LACLC</name>
<gene>
    <name evidence="1" type="ORF">AJ89_08290</name>
</gene>
<evidence type="ECO:0008006" key="2">
    <source>
        <dbReference type="Google" id="ProtNLM"/>
    </source>
</evidence>
<dbReference type="AlphaFoldDB" id="A0A1E7G3D2"/>
<comment type="caution">
    <text evidence="1">The sequence shown here is derived from an EMBL/GenBank/DDBJ whole genome shotgun (WGS) entry which is preliminary data.</text>
</comment>
<accession>A0A1E7G3D2</accession>
<dbReference type="EMBL" id="JMMZ01000023">
    <property type="protein sequence ID" value="OEU39476.1"/>
    <property type="molecule type" value="Genomic_DNA"/>
</dbReference>
<organism evidence="1">
    <name type="scientific">Lactococcus cremoris subsp. cremoris IBB477</name>
    <dbReference type="NCBI Taxonomy" id="1449093"/>
    <lineage>
        <taxon>Bacteria</taxon>
        <taxon>Bacillati</taxon>
        <taxon>Bacillota</taxon>
        <taxon>Bacilli</taxon>
        <taxon>Lactobacillales</taxon>
        <taxon>Streptococcaceae</taxon>
        <taxon>Lactococcus</taxon>
        <taxon>Lactococcus cremoris subsp. cremoris</taxon>
    </lineage>
</organism>
<dbReference type="Proteomes" id="UP000176236">
    <property type="component" value="Chromosome"/>
</dbReference>